<feature type="compositionally biased region" description="Polar residues" evidence="1">
    <location>
        <begin position="195"/>
        <end position="209"/>
    </location>
</feature>
<keyword evidence="3" id="KW-1185">Reference proteome</keyword>
<dbReference type="InterPro" id="IPR007139">
    <property type="entry name" value="DUF349"/>
</dbReference>
<feature type="region of interest" description="Disordered" evidence="1">
    <location>
        <begin position="169"/>
        <end position="209"/>
    </location>
</feature>
<organism evidence="2 3">
    <name type="scientific">Bosea massiliensis</name>
    <dbReference type="NCBI Taxonomy" id="151419"/>
    <lineage>
        <taxon>Bacteria</taxon>
        <taxon>Pseudomonadati</taxon>
        <taxon>Pseudomonadota</taxon>
        <taxon>Alphaproteobacteria</taxon>
        <taxon>Hyphomicrobiales</taxon>
        <taxon>Boseaceae</taxon>
        <taxon>Bosea</taxon>
    </lineage>
</organism>
<evidence type="ECO:0000313" key="3">
    <source>
        <dbReference type="Proteomes" id="UP001596060"/>
    </source>
</evidence>
<protein>
    <submittedName>
        <fullName evidence="2">DUF349 domain-containing protein</fullName>
    </submittedName>
</protein>
<reference evidence="3" key="1">
    <citation type="journal article" date="2019" name="Int. J. Syst. Evol. Microbiol.">
        <title>The Global Catalogue of Microorganisms (GCM) 10K type strain sequencing project: providing services to taxonomists for standard genome sequencing and annotation.</title>
        <authorList>
            <consortium name="The Broad Institute Genomics Platform"/>
            <consortium name="The Broad Institute Genome Sequencing Center for Infectious Disease"/>
            <person name="Wu L."/>
            <person name="Ma J."/>
        </authorList>
    </citation>
    <scope>NUCLEOTIDE SEQUENCE [LARGE SCALE GENOMIC DNA]</scope>
    <source>
        <strain evidence="3">CCUG 43117</strain>
    </source>
</reference>
<feature type="region of interest" description="Disordered" evidence="1">
    <location>
        <begin position="221"/>
        <end position="256"/>
    </location>
</feature>
<feature type="region of interest" description="Disordered" evidence="1">
    <location>
        <begin position="1"/>
        <end position="27"/>
    </location>
</feature>
<feature type="compositionally biased region" description="Basic and acidic residues" evidence="1">
    <location>
        <begin position="169"/>
        <end position="184"/>
    </location>
</feature>
<comment type="caution">
    <text evidence="2">The sequence shown here is derived from an EMBL/GenBank/DDBJ whole genome shotgun (WGS) entry which is preliminary data.</text>
</comment>
<feature type="region of interest" description="Disordered" evidence="1">
    <location>
        <begin position="91"/>
        <end position="121"/>
    </location>
</feature>
<proteinExistence type="predicted"/>
<dbReference type="Proteomes" id="UP001596060">
    <property type="component" value="Unassembled WGS sequence"/>
</dbReference>
<feature type="non-terminal residue" evidence="2">
    <location>
        <position position="256"/>
    </location>
</feature>
<evidence type="ECO:0000313" key="2">
    <source>
        <dbReference type="EMBL" id="MFC5508853.1"/>
    </source>
</evidence>
<feature type="compositionally biased region" description="Basic and acidic residues" evidence="1">
    <location>
        <begin position="91"/>
        <end position="107"/>
    </location>
</feature>
<accession>A0ABW0PAE7</accession>
<sequence>MKETREEYEARKEREYEEFMDRERERENNRYAKQRLVSRAESISGTTDFKSGSAEMHELMQEWKSIGSAGKDNNDELWADFQSARQKFFDRREEAKERREREMEKSRSTKQGIVSRARSVSRTNDFKSGSAEFADLREEWKAAGFSGRESEDDLWNQFQAAQKEFYERRDAAREKRNQELERNRSAKRSIVNRAKSLSSSTDFRTTASEFSDLRQEWKGIGFSEPVPKGLSDWGTRDSKGLFRPSWSERCGPQPLA</sequence>
<dbReference type="EMBL" id="JBHSLU010000124">
    <property type="protein sequence ID" value="MFC5508853.1"/>
    <property type="molecule type" value="Genomic_DNA"/>
</dbReference>
<gene>
    <name evidence="2" type="ORF">ACFPN9_26825</name>
</gene>
<dbReference type="RefSeq" id="WP_377817926.1">
    <property type="nucleotide sequence ID" value="NZ_JBHSLU010000124.1"/>
</dbReference>
<dbReference type="Pfam" id="PF03993">
    <property type="entry name" value="DUF349"/>
    <property type="match status" value="3"/>
</dbReference>
<evidence type="ECO:0000256" key="1">
    <source>
        <dbReference type="SAM" id="MobiDB-lite"/>
    </source>
</evidence>
<name>A0ABW0PAE7_9HYPH</name>